<protein>
    <submittedName>
        <fullName evidence="1">Uncharacterized protein</fullName>
    </submittedName>
</protein>
<evidence type="ECO:0000313" key="2">
    <source>
        <dbReference type="Proteomes" id="UP000557749"/>
    </source>
</evidence>
<proteinExistence type="predicted"/>
<sequence>MNHLQFIEKHVREDLLKKGYTPGIAQGGVAKALEYYRRVSQSSGKGKMIDDCLREGRLWAEKYSTKQPSKTKPVTLRGKN</sequence>
<name>A0AAW3SRJ3_9GAMM</name>
<evidence type="ECO:0000313" key="1">
    <source>
        <dbReference type="EMBL" id="MBA5202222.1"/>
    </source>
</evidence>
<gene>
    <name evidence="1" type="ORF">H2Y57_00700</name>
</gene>
<reference evidence="1 2" key="1">
    <citation type="submission" date="2020-07" db="EMBL/GenBank/DDBJ databases">
        <title>Characterization of Pectobacterium aroidearum strains causing soft rot on Amorphophallus konjac.</title>
        <authorList>
            <person name="Xie H."/>
        </authorList>
    </citation>
    <scope>NUCLEOTIDE SEQUENCE [LARGE SCALE GENOMIC DNA]</scope>
    <source>
        <strain evidence="1 2">MY7</strain>
    </source>
</reference>
<dbReference type="AlphaFoldDB" id="A0AAW3SRJ3"/>
<comment type="caution">
    <text evidence="1">The sequence shown here is derived from an EMBL/GenBank/DDBJ whole genome shotgun (WGS) entry which is preliminary data.</text>
</comment>
<accession>A0AAW3SRJ3</accession>
<dbReference type="Proteomes" id="UP000557749">
    <property type="component" value="Unassembled WGS sequence"/>
</dbReference>
<dbReference type="EMBL" id="JACERJ010000001">
    <property type="protein sequence ID" value="MBA5202222.1"/>
    <property type="molecule type" value="Genomic_DNA"/>
</dbReference>
<organism evidence="1 2">
    <name type="scientific">Pectobacterium aroidearum</name>
    <dbReference type="NCBI Taxonomy" id="1201031"/>
    <lineage>
        <taxon>Bacteria</taxon>
        <taxon>Pseudomonadati</taxon>
        <taxon>Pseudomonadota</taxon>
        <taxon>Gammaproteobacteria</taxon>
        <taxon>Enterobacterales</taxon>
        <taxon>Pectobacteriaceae</taxon>
        <taxon>Pectobacterium</taxon>
    </lineage>
</organism>
<dbReference type="RefSeq" id="WP_181844248.1">
    <property type="nucleotide sequence ID" value="NZ_JACERJ010000001.1"/>
</dbReference>